<reference evidence="1 2" key="1">
    <citation type="journal article" date="2013" name="Proc. Natl. Acad. Sci. U.S.A.">
        <title>Twelve previously unknown phage genera are ubiquitous in global oceans.</title>
        <authorList>
            <person name="Holmfeldt K."/>
            <person name="Solonenko N."/>
            <person name="Shah M."/>
            <person name="Corrier K."/>
            <person name="Riemann L."/>
            <person name="Verberkmoes N.C."/>
            <person name="Sullivan M.B."/>
        </authorList>
    </citation>
    <scope>NUCLEOTIDE SEQUENCE [LARGE SCALE GENOMIC DNA]</scope>
    <source>
        <strain evidence="1">Phi13:2</strain>
    </source>
</reference>
<dbReference type="RefSeq" id="YP_008242083.1">
    <property type="nucleotide sequence ID" value="NC_021803.1"/>
</dbReference>
<keyword evidence="2" id="KW-1185">Reference proteome</keyword>
<evidence type="ECO:0000313" key="1">
    <source>
        <dbReference type="EMBL" id="AGO49668.1"/>
    </source>
</evidence>
<protein>
    <submittedName>
        <fullName evidence="1">Uncharacterized protein</fullName>
    </submittedName>
</protein>
<sequence>MIMLWGWSTSIERSRSKGKLEIFTPRGCISICVQLDF</sequence>
<gene>
    <name evidence="1" type="ORF">Phi13:2_gp058</name>
</gene>
<name>S0A5S4_9CAUD</name>
<organism evidence="1 2">
    <name type="scientific">Cellulophaga phage phi13:2</name>
    <dbReference type="NCBI Taxonomy" id="1328030"/>
    <lineage>
        <taxon>Viruses</taxon>
        <taxon>Duplodnaviria</taxon>
        <taxon>Heunggongvirae</taxon>
        <taxon>Uroviricota</taxon>
        <taxon>Caudoviricetes</taxon>
        <taxon>Pachyviridae</taxon>
        <taxon>Baltivirus</taxon>
        <taxon>Baltivirus phi13duo</taxon>
    </lineage>
</organism>
<evidence type="ECO:0000313" key="2">
    <source>
        <dbReference type="Proteomes" id="UP000014736"/>
    </source>
</evidence>
<dbReference type="EMBL" id="KC821633">
    <property type="protein sequence ID" value="AGO49668.1"/>
    <property type="molecule type" value="Genomic_DNA"/>
</dbReference>
<dbReference type="Proteomes" id="UP000014736">
    <property type="component" value="Segment"/>
</dbReference>
<dbReference type="GeneID" id="16881385"/>
<reference evidence="2" key="2">
    <citation type="submission" date="2013-03" db="EMBL/GenBank/DDBJ databases">
        <title>The Cellulophaga phages: a novel, diverse, and globally ubiquitous model system.</title>
        <authorList>
            <person name="Holmfeldt K."/>
            <person name="Solonenko N."/>
            <person name="Shah M."/>
            <person name="Corrier K."/>
            <person name="Riemann L."/>
            <person name="VerBerkmoes N.C."/>
            <person name="Sullivan M.B."/>
        </authorList>
    </citation>
    <scope>NUCLEOTIDE SEQUENCE [LARGE SCALE GENOMIC DNA]</scope>
</reference>
<proteinExistence type="predicted"/>
<dbReference type="KEGG" id="vg:16881385"/>
<accession>S0A5S4</accession>